<dbReference type="InterPro" id="IPR005801">
    <property type="entry name" value="ADC_synthase"/>
</dbReference>
<dbReference type="InterPro" id="IPR006805">
    <property type="entry name" value="Anth_synth_I_N"/>
</dbReference>
<dbReference type="AlphaFoldDB" id="G9QIV4"/>
<protein>
    <submittedName>
        <fullName evidence="3">Aminodeoxychorismate synthase, component I</fullName>
    </submittedName>
</protein>
<organism evidence="3 4">
    <name type="scientific">Bacillus smithii 7_3_47FAA</name>
    <dbReference type="NCBI Taxonomy" id="665952"/>
    <lineage>
        <taxon>Bacteria</taxon>
        <taxon>Bacillati</taxon>
        <taxon>Bacillota</taxon>
        <taxon>Bacilli</taxon>
        <taxon>Bacillales</taxon>
        <taxon>Bacillaceae</taxon>
        <taxon>Bacillus</taxon>
    </lineage>
</organism>
<dbReference type="PANTHER" id="PTHR11236">
    <property type="entry name" value="AMINOBENZOATE/ANTHRANILATE SYNTHASE"/>
    <property type="match status" value="1"/>
</dbReference>
<evidence type="ECO:0000313" key="4">
    <source>
        <dbReference type="Proteomes" id="UP000011747"/>
    </source>
</evidence>
<comment type="caution">
    <text evidence="3">The sequence shown here is derived from an EMBL/GenBank/DDBJ whole genome shotgun (WGS) entry which is preliminary data.</text>
</comment>
<dbReference type="InterPro" id="IPR019999">
    <property type="entry name" value="Anth_synth_I-like"/>
</dbReference>
<evidence type="ECO:0000259" key="2">
    <source>
        <dbReference type="Pfam" id="PF04715"/>
    </source>
</evidence>
<dbReference type="RefSeq" id="WP_003353190.1">
    <property type="nucleotide sequence ID" value="NZ_JH414745.1"/>
</dbReference>
<dbReference type="HOGENOM" id="CLU_006493_9_3_9"/>
<feature type="domain" description="Chorismate-utilising enzyme C-terminal" evidence="1">
    <location>
        <begin position="195"/>
        <end position="448"/>
    </location>
</feature>
<dbReference type="Pfam" id="PF04715">
    <property type="entry name" value="Anth_synt_I_N"/>
    <property type="match status" value="1"/>
</dbReference>
<keyword evidence="4" id="KW-1185">Reference proteome</keyword>
<dbReference type="Proteomes" id="UP000011747">
    <property type="component" value="Unassembled WGS sequence"/>
</dbReference>
<evidence type="ECO:0000313" key="3">
    <source>
        <dbReference type="EMBL" id="EHL78929.1"/>
    </source>
</evidence>
<dbReference type="SUPFAM" id="SSF56322">
    <property type="entry name" value="ADC synthase"/>
    <property type="match status" value="1"/>
</dbReference>
<accession>G9QIV4</accession>
<dbReference type="EMBL" id="ACWF01000047">
    <property type="protein sequence ID" value="EHL78929.1"/>
    <property type="molecule type" value="Genomic_DNA"/>
</dbReference>
<proteinExistence type="predicted"/>
<sequence>MKLFYDTIPYSKERFFRKFCRLVKAKSHYALLESGRSGRYSIAGIEPFAVIEGQQNGIQVTMNGCDKWMEGQPLRMIEQWLRPYKLDPAPGLPEFQGGLIGFISYDYARLIEKLPHLAQDDLDLPLIYFYFFREWVVFDHETNCLWVMTLAESEDSRYGLDTWKEMWQSELKESEEIESPVPAISGKDLEVSLSEKEFIHAVEKIQEYIASGDVFQVNLSVRQAKMLHVPALEVYKTLRSINPSPYMGYIHSNDFQIVCGSPELLVKKTGQRVKTRPIAGTRSRGKNEEEDQILANELLGNVKERAEHVMLVDLERNDLGRVCQYGTVRVNELMTIEKYSHVIHLVSEVEGILAEEKNAFDVIDAVFPGGTITGAPKVRTMEIIEELENVRRGVYTGSIGWIGLNGDMDLNIVIRTMIAKNGKAYVQAGAGIVLDSRPQYEYKESLKKAAALWKAKEMAEKKEALT</sequence>
<gene>
    <name evidence="3" type="ORF">HMPREF1015_02115</name>
</gene>
<feature type="domain" description="Anthranilate synthase component I N-terminal" evidence="2">
    <location>
        <begin position="23"/>
        <end position="146"/>
    </location>
</feature>
<name>G9QIV4_9BACI</name>
<evidence type="ECO:0000259" key="1">
    <source>
        <dbReference type="Pfam" id="PF00425"/>
    </source>
</evidence>
<dbReference type="PRINTS" id="PR00095">
    <property type="entry name" value="ANTSNTHASEI"/>
</dbReference>
<dbReference type="Pfam" id="PF00425">
    <property type="entry name" value="Chorismate_bind"/>
    <property type="match status" value="1"/>
</dbReference>
<dbReference type="Gene3D" id="3.60.120.10">
    <property type="entry name" value="Anthranilate synthase"/>
    <property type="match status" value="1"/>
</dbReference>
<reference evidence="3 4" key="1">
    <citation type="submission" date="2011-09" db="EMBL/GenBank/DDBJ databases">
        <title>The Genome Sequence of Bacillus smithii 7_3_47FAA.</title>
        <authorList>
            <consortium name="The Broad Institute Genome Sequencing Platform"/>
            <person name="Earl A."/>
            <person name="Ward D."/>
            <person name="Feldgarden M."/>
            <person name="Gevers D."/>
            <person name="Daigneault M."/>
            <person name="Strauss J."/>
            <person name="Allen-Vercoe E."/>
            <person name="Young S.K."/>
            <person name="Zeng Q."/>
            <person name="Gargeya S."/>
            <person name="Fitzgerald M."/>
            <person name="Haas B."/>
            <person name="Abouelleil A."/>
            <person name="Alvarado L."/>
            <person name="Arachchi H.M."/>
            <person name="Berlin A."/>
            <person name="Brown A."/>
            <person name="Chapman S.B."/>
            <person name="Chen Z."/>
            <person name="Dunbar C."/>
            <person name="Freedman E."/>
            <person name="Gearin G."/>
            <person name="Goldberg J."/>
            <person name="Griggs A."/>
            <person name="Gujja S."/>
            <person name="Heiman D."/>
            <person name="Howarth C."/>
            <person name="Larson L."/>
            <person name="Lui A."/>
            <person name="MacDonald P.J.P."/>
            <person name="Montmayeur A."/>
            <person name="Murphy C."/>
            <person name="Neiman D."/>
            <person name="Pearson M."/>
            <person name="Priest M."/>
            <person name="Roberts A."/>
            <person name="Saif S."/>
            <person name="Shea T."/>
            <person name="Shenoy N."/>
            <person name="Sisk P."/>
            <person name="Stolte C."/>
            <person name="Sykes S."/>
            <person name="Wortman J."/>
            <person name="Nusbaum C."/>
            <person name="Birren B."/>
        </authorList>
    </citation>
    <scope>NUCLEOTIDE SEQUENCE [LARGE SCALE GENOMIC DNA]</scope>
    <source>
        <strain evidence="3 4">7_3_47FAA</strain>
    </source>
</reference>
<dbReference type="PATRIC" id="fig|665952.3.peg.891"/>
<dbReference type="GO" id="GO:0000162">
    <property type="term" value="P:L-tryptophan biosynthetic process"/>
    <property type="evidence" value="ECO:0007669"/>
    <property type="project" value="TreeGrafter"/>
</dbReference>
<dbReference type="InterPro" id="IPR015890">
    <property type="entry name" value="Chorismate_C"/>
</dbReference>
<dbReference type="PANTHER" id="PTHR11236:SF41">
    <property type="entry name" value="AMINODEOXYCHORISMATE SYNTHASE COMPONENT 1"/>
    <property type="match status" value="1"/>
</dbReference>